<proteinExistence type="predicted"/>
<keyword evidence="2" id="KW-1185">Reference proteome</keyword>
<evidence type="ECO:0000313" key="1">
    <source>
        <dbReference type="EMBL" id="WZW53228.1"/>
    </source>
</evidence>
<gene>
    <name evidence="1" type="ORF">WN985_12685</name>
</gene>
<accession>A0ABZ3BE00</accession>
<protein>
    <submittedName>
        <fullName evidence="1">Uncharacterized protein</fullName>
    </submittedName>
</protein>
<evidence type="ECO:0000313" key="2">
    <source>
        <dbReference type="Proteomes" id="UP001484179"/>
    </source>
</evidence>
<dbReference type="Proteomes" id="UP001484179">
    <property type="component" value="Chromosome 1"/>
</dbReference>
<dbReference type="RefSeq" id="WP_342307452.1">
    <property type="nucleotide sequence ID" value="NZ_CP150849.1"/>
</dbReference>
<dbReference type="EMBL" id="CP150849">
    <property type="protein sequence ID" value="WZW53228.1"/>
    <property type="molecule type" value="Genomic_DNA"/>
</dbReference>
<organism evidence="1 2">
    <name type="scientific">Burkholderia pyrrocinia</name>
    <name type="common">Pseudomonas pyrrocinia</name>
    <dbReference type="NCBI Taxonomy" id="60550"/>
    <lineage>
        <taxon>Bacteria</taxon>
        <taxon>Pseudomonadati</taxon>
        <taxon>Pseudomonadota</taxon>
        <taxon>Betaproteobacteria</taxon>
        <taxon>Burkholderiales</taxon>
        <taxon>Burkholderiaceae</taxon>
        <taxon>Burkholderia</taxon>
        <taxon>Burkholderia cepacia complex</taxon>
    </lineage>
</organism>
<name>A0ABZ3BE00_BURPY</name>
<reference evidence="1 2" key="1">
    <citation type="submission" date="2024-04" db="EMBL/GenBank/DDBJ databases">
        <title>Biological Control Activity of Plant Growth Promoting Rhizobacteria Burkholderia pyrrocinia BX1 against Tobacco black shank Introduction Tobacco black shank (TBS) caused by the oomycete Phytophthora. nicotianae (P. nicotianae) has become a destructive soil.</title>
        <authorList>
            <person name="Liu X."/>
            <person name="Shu C."/>
        </authorList>
    </citation>
    <scope>NUCLEOTIDE SEQUENCE [LARGE SCALE GENOMIC DNA]</scope>
    <source>
        <strain evidence="1 2">BX1</strain>
    </source>
</reference>
<sequence length="133" mass="14604">MANRQPDAAGLLAFLWDHFDADTASDEDLEYLSVATEEAARAAFRLSSIVSGIGSLIDDDRGAEDKPECGALQDATQSTLLYHIADEVEAIARLAHIGSESEGRLRFRLKGKLADRNSRRIQRDLQSSTLEEV</sequence>